<dbReference type="SFLD" id="SFLDG01386">
    <property type="entry name" value="main_SPASM_domain-containing"/>
    <property type="match status" value="1"/>
</dbReference>
<evidence type="ECO:0000256" key="8">
    <source>
        <dbReference type="ARBA" id="ARBA00023134"/>
    </source>
</evidence>
<dbReference type="InterPro" id="IPR058240">
    <property type="entry name" value="rSAM_sf"/>
</dbReference>
<evidence type="ECO:0000256" key="10">
    <source>
        <dbReference type="ARBA" id="ARBA00023239"/>
    </source>
</evidence>
<dbReference type="GO" id="GO:0061799">
    <property type="term" value="F:cyclic pyranopterin monophosphate synthase activity"/>
    <property type="evidence" value="ECO:0007669"/>
    <property type="project" value="TreeGrafter"/>
</dbReference>
<keyword evidence="4" id="KW-0479">Metal-binding</keyword>
<dbReference type="GO" id="GO:0051539">
    <property type="term" value="F:4 iron, 4 sulfur cluster binding"/>
    <property type="evidence" value="ECO:0007669"/>
    <property type="project" value="UniProtKB-KW"/>
</dbReference>
<dbReference type="GO" id="GO:0005525">
    <property type="term" value="F:GTP binding"/>
    <property type="evidence" value="ECO:0007669"/>
    <property type="project" value="UniProtKB-KW"/>
</dbReference>
<dbReference type="AlphaFoldDB" id="A0A9X3B978"/>
<name>A0A9X3B978_9BACT</name>
<sequence>MSLLSKCNLGCVYCTMGDEEVKEINTGAAIKALSQESLLNIIERLHRELQLETVRLTGGEPLLYPYLREVIAGVKQIGIPKIRLTTNGFLLERQAEGLKKAGMQSINVSLDALDETSFFMMSRRNGVQKVLNGIKVALDAGLEIKINTVVMKDINDRQILPLLEYAGAQNIRIRFLEVMAMGHLYHQRKKYLLTEDEILETICQKYQVSKLERMASATSNYWQTNAGHIFGIIANESDPFCHDCNRLRLDSEGNIYGCLSSNHPISLVDVHDTSTLHQKLQKALKQKQAVRFTGSELSMLQIGG</sequence>
<dbReference type="GO" id="GO:0046872">
    <property type="term" value="F:metal ion binding"/>
    <property type="evidence" value="ECO:0007669"/>
    <property type="project" value="UniProtKB-KW"/>
</dbReference>
<dbReference type="SFLD" id="SFLDG01067">
    <property type="entry name" value="SPASM/twitch_domain_containing"/>
    <property type="match status" value="1"/>
</dbReference>
<dbReference type="PANTHER" id="PTHR22960">
    <property type="entry name" value="MOLYBDOPTERIN COFACTOR SYNTHESIS PROTEIN A"/>
    <property type="match status" value="1"/>
</dbReference>
<evidence type="ECO:0000313" key="12">
    <source>
        <dbReference type="EMBL" id="MCU7550776.1"/>
    </source>
</evidence>
<accession>A0A9X3B978</accession>
<dbReference type="CDD" id="cd01335">
    <property type="entry name" value="Radical_SAM"/>
    <property type="match status" value="1"/>
</dbReference>
<evidence type="ECO:0000256" key="1">
    <source>
        <dbReference type="ARBA" id="ARBA00001966"/>
    </source>
</evidence>
<dbReference type="InterPro" id="IPR007197">
    <property type="entry name" value="rSAM"/>
</dbReference>
<evidence type="ECO:0000256" key="5">
    <source>
        <dbReference type="ARBA" id="ARBA00022741"/>
    </source>
</evidence>
<evidence type="ECO:0000256" key="9">
    <source>
        <dbReference type="ARBA" id="ARBA00023150"/>
    </source>
</evidence>
<evidence type="ECO:0000256" key="3">
    <source>
        <dbReference type="ARBA" id="ARBA00022691"/>
    </source>
</evidence>
<feature type="domain" description="Radical SAM core" evidence="11">
    <location>
        <begin position="1"/>
        <end position="209"/>
    </location>
</feature>
<dbReference type="EMBL" id="JAOTIF010000015">
    <property type="protein sequence ID" value="MCU7550776.1"/>
    <property type="molecule type" value="Genomic_DNA"/>
</dbReference>
<protein>
    <submittedName>
        <fullName evidence="12">Radical SAM protein</fullName>
    </submittedName>
</protein>
<keyword evidence="13" id="KW-1185">Reference proteome</keyword>
<dbReference type="InterPro" id="IPR013785">
    <property type="entry name" value="Aldolase_TIM"/>
</dbReference>
<proteinExistence type="predicted"/>
<comment type="cofactor">
    <cofactor evidence="1">
        <name>[4Fe-4S] cluster</name>
        <dbReference type="ChEBI" id="CHEBI:49883"/>
    </cofactor>
</comment>
<dbReference type="GO" id="GO:0006777">
    <property type="term" value="P:Mo-molybdopterin cofactor biosynthetic process"/>
    <property type="evidence" value="ECO:0007669"/>
    <property type="project" value="UniProtKB-KW"/>
</dbReference>
<dbReference type="SFLD" id="SFLDG01383">
    <property type="entry name" value="cyclic_pyranopterin_phosphate"/>
    <property type="match status" value="1"/>
</dbReference>
<keyword evidence="9" id="KW-0501">Molybdenum cofactor biosynthesis</keyword>
<dbReference type="SUPFAM" id="SSF102114">
    <property type="entry name" value="Radical SAM enzymes"/>
    <property type="match status" value="1"/>
</dbReference>
<dbReference type="InterPro" id="IPR010505">
    <property type="entry name" value="MoaA_twitch"/>
</dbReference>
<gene>
    <name evidence="12" type="ORF">OCK74_16780</name>
</gene>
<dbReference type="Gene3D" id="3.20.20.70">
    <property type="entry name" value="Aldolase class I"/>
    <property type="match status" value="1"/>
</dbReference>
<keyword evidence="6" id="KW-0408">Iron</keyword>
<dbReference type="SMART" id="SM00729">
    <property type="entry name" value="Elp3"/>
    <property type="match status" value="1"/>
</dbReference>
<dbReference type="InterPro" id="IPR050105">
    <property type="entry name" value="MoCo_biosynth_MoaA/MoaC"/>
</dbReference>
<keyword evidence="7" id="KW-0411">Iron-sulfur</keyword>
<evidence type="ECO:0000256" key="6">
    <source>
        <dbReference type="ARBA" id="ARBA00023004"/>
    </source>
</evidence>
<dbReference type="Pfam" id="PF04055">
    <property type="entry name" value="Radical_SAM"/>
    <property type="match status" value="1"/>
</dbReference>
<dbReference type="InterPro" id="IPR040064">
    <property type="entry name" value="MoaA-like"/>
</dbReference>
<dbReference type="RefSeq" id="WP_279298214.1">
    <property type="nucleotide sequence ID" value="NZ_JAOTIF010000015.1"/>
</dbReference>
<evidence type="ECO:0000256" key="2">
    <source>
        <dbReference type="ARBA" id="ARBA00022485"/>
    </source>
</evidence>
<dbReference type="PANTHER" id="PTHR22960:SF0">
    <property type="entry name" value="MOLYBDENUM COFACTOR BIOSYNTHESIS PROTEIN 1"/>
    <property type="match status" value="1"/>
</dbReference>
<dbReference type="Proteomes" id="UP001155483">
    <property type="component" value="Unassembled WGS sequence"/>
</dbReference>
<comment type="caution">
    <text evidence="12">The sequence shown here is derived from an EMBL/GenBank/DDBJ whole genome shotgun (WGS) entry which is preliminary data.</text>
</comment>
<reference evidence="12" key="2">
    <citation type="submission" date="2023-04" db="EMBL/GenBank/DDBJ databases">
        <title>Paracnuella aquatica gen. nov., sp. nov., a member of the family Chitinophagaceae isolated from a hot spring.</title>
        <authorList>
            <person name="Wang C."/>
        </authorList>
    </citation>
    <scope>NUCLEOTIDE SEQUENCE</scope>
    <source>
        <strain evidence="12">LB-8</strain>
    </source>
</reference>
<organism evidence="12 13">
    <name type="scientific">Paraflavisolibacter caeni</name>
    <dbReference type="NCBI Taxonomy" id="2982496"/>
    <lineage>
        <taxon>Bacteria</taxon>
        <taxon>Pseudomonadati</taxon>
        <taxon>Bacteroidota</taxon>
        <taxon>Chitinophagia</taxon>
        <taxon>Chitinophagales</taxon>
        <taxon>Chitinophagaceae</taxon>
        <taxon>Paraflavisolibacter</taxon>
    </lineage>
</organism>
<dbReference type="PROSITE" id="PS51918">
    <property type="entry name" value="RADICAL_SAM"/>
    <property type="match status" value="1"/>
</dbReference>
<keyword evidence="5" id="KW-0547">Nucleotide-binding</keyword>
<keyword evidence="3" id="KW-0949">S-adenosyl-L-methionine</keyword>
<evidence type="ECO:0000256" key="4">
    <source>
        <dbReference type="ARBA" id="ARBA00022723"/>
    </source>
</evidence>
<dbReference type="GO" id="GO:0061798">
    <property type="term" value="F:GTP 3',8'-cyclase activity"/>
    <property type="evidence" value="ECO:0007669"/>
    <property type="project" value="TreeGrafter"/>
</dbReference>
<keyword evidence="8" id="KW-0342">GTP-binding</keyword>
<dbReference type="Pfam" id="PF06463">
    <property type="entry name" value="Mob_synth_C"/>
    <property type="match status" value="1"/>
</dbReference>
<dbReference type="SFLD" id="SFLDS00029">
    <property type="entry name" value="Radical_SAM"/>
    <property type="match status" value="1"/>
</dbReference>
<keyword evidence="10" id="KW-0456">Lyase</keyword>
<reference evidence="12" key="1">
    <citation type="submission" date="2022-09" db="EMBL/GenBank/DDBJ databases">
        <authorList>
            <person name="Yuan C."/>
            <person name="Ke Z."/>
        </authorList>
    </citation>
    <scope>NUCLEOTIDE SEQUENCE</scope>
    <source>
        <strain evidence="12">LB-8</strain>
    </source>
</reference>
<dbReference type="InterPro" id="IPR006638">
    <property type="entry name" value="Elp3/MiaA/NifB-like_rSAM"/>
</dbReference>
<evidence type="ECO:0000313" key="13">
    <source>
        <dbReference type="Proteomes" id="UP001155483"/>
    </source>
</evidence>
<evidence type="ECO:0000256" key="7">
    <source>
        <dbReference type="ARBA" id="ARBA00023014"/>
    </source>
</evidence>
<keyword evidence="2" id="KW-0004">4Fe-4S</keyword>
<evidence type="ECO:0000259" key="11">
    <source>
        <dbReference type="PROSITE" id="PS51918"/>
    </source>
</evidence>